<evidence type="ECO:0000313" key="4">
    <source>
        <dbReference type="WBParaSite" id="BXY_1394900.1"/>
    </source>
</evidence>
<dbReference type="Proteomes" id="UP000582659">
    <property type="component" value="Unassembled WGS sequence"/>
</dbReference>
<dbReference type="OrthoDB" id="5861055at2759"/>
<evidence type="ECO:0000313" key="2">
    <source>
        <dbReference type="Proteomes" id="UP000095284"/>
    </source>
</evidence>
<organism evidence="2 4">
    <name type="scientific">Bursaphelenchus xylophilus</name>
    <name type="common">Pinewood nematode worm</name>
    <name type="synonym">Aphelenchoides xylophilus</name>
    <dbReference type="NCBI Taxonomy" id="6326"/>
    <lineage>
        <taxon>Eukaryota</taxon>
        <taxon>Metazoa</taxon>
        <taxon>Ecdysozoa</taxon>
        <taxon>Nematoda</taxon>
        <taxon>Chromadorea</taxon>
        <taxon>Rhabditida</taxon>
        <taxon>Tylenchina</taxon>
        <taxon>Tylenchomorpha</taxon>
        <taxon>Aphelenchoidea</taxon>
        <taxon>Aphelenchoididae</taxon>
        <taxon>Bursaphelenchus</taxon>
    </lineage>
</organism>
<reference evidence="1" key="2">
    <citation type="submission" date="2020-09" db="EMBL/GenBank/DDBJ databases">
        <authorList>
            <person name="Kikuchi T."/>
        </authorList>
    </citation>
    <scope>NUCLEOTIDE SEQUENCE</scope>
    <source>
        <strain evidence="1">Ka4C1</strain>
    </source>
</reference>
<dbReference type="WBParaSite" id="BXY_1394900.1">
    <property type="protein sequence ID" value="BXY_1394900.1"/>
    <property type="gene ID" value="BXY_1394900"/>
</dbReference>
<sequence length="131" mass="15319">MSEGNPKVLRAGTVKFAFFKRQKAKWENFKVQAQIPTNSLLPRVIGATLAWTIVYNVGVYFWKGPDHPINNFWYRRMREKGTLPPDVRAKGEMIEKATSSWIDQFYGGRNFWQYDRSIRDESPKPWGVGDF</sequence>
<evidence type="ECO:0000313" key="1">
    <source>
        <dbReference type="EMBL" id="CAD5234082.1"/>
    </source>
</evidence>
<proteinExistence type="predicted"/>
<dbReference type="AlphaFoldDB" id="A0A1I7SLL6"/>
<gene>
    <name evidence="1" type="ORF">BXYJ_LOCUS14173</name>
</gene>
<reference evidence="4" key="1">
    <citation type="submission" date="2016-11" db="UniProtKB">
        <authorList>
            <consortium name="WormBaseParasite"/>
        </authorList>
    </citation>
    <scope>IDENTIFICATION</scope>
</reference>
<dbReference type="EMBL" id="CAJFDI010000006">
    <property type="protein sequence ID" value="CAD5234082.1"/>
    <property type="molecule type" value="Genomic_DNA"/>
</dbReference>
<keyword evidence="3" id="KW-1185">Reference proteome</keyword>
<accession>A0A1I7SLL6</accession>
<dbReference type="Proteomes" id="UP000095284">
    <property type="component" value="Unplaced"/>
</dbReference>
<evidence type="ECO:0000313" key="3">
    <source>
        <dbReference type="Proteomes" id="UP000659654"/>
    </source>
</evidence>
<name>A0A1I7SLL6_BURXY</name>
<protein>
    <submittedName>
        <fullName evidence="1">(pine wood nematode) hypothetical protein</fullName>
    </submittedName>
</protein>
<dbReference type="Proteomes" id="UP000659654">
    <property type="component" value="Unassembled WGS sequence"/>
</dbReference>
<dbReference type="EMBL" id="CAJFCV020000006">
    <property type="protein sequence ID" value="CAG9129663.1"/>
    <property type="molecule type" value="Genomic_DNA"/>
</dbReference>